<proteinExistence type="predicted"/>
<keyword evidence="1" id="KW-0812">Transmembrane</keyword>
<dbReference type="EMBL" id="JAHRIP010037681">
    <property type="protein sequence ID" value="MEQ2294228.1"/>
    <property type="molecule type" value="Genomic_DNA"/>
</dbReference>
<feature type="transmembrane region" description="Helical" evidence="1">
    <location>
        <begin position="61"/>
        <end position="82"/>
    </location>
</feature>
<protein>
    <submittedName>
        <fullName evidence="2">Uncharacterized protein</fullName>
    </submittedName>
</protein>
<keyword evidence="3" id="KW-1185">Reference proteome</keyword>
<reference evidence="2 3" key="1">
    <citation type="submission" date="2021-06" db="EMBL/GenBank/DDBJ databases">
        <authorList>
            <person name="Palmer J.M."/>
        </authorList>
    </citation>
    <scope>NUCLEOTIDE SEQUENCE [LARGE SCALE GENOMIC DNA]</scope>
    <source>
        <strain evidence="2 3">AS_MEX2019</strain>
        <tissue evidence="2">Muscle</tissue>
    </source>
</reference>
<keyword evidence="1" id="KW-1133">Transmembrane helix</keyword>
<gene>
    <name evidence="2" type="ORF">AMECASPLE_001810</name>
</gene>
<accession>A0ABV0YLE7</accession>
<name>A0ABV0YLE7_9TELE</name>
<evidence type="ECO:0000313" key="2">
    <source>
        <dbReference type="EMBL" id="MEQ2294228.1"/>
    </source>
</evidence>
<keyword evidence="1" id="KW-0472">Membrane</keyword>
<evidence type="ECO:0000313" key="3">
    <source>
        <dbReference type="Proteomes" id="UP001469553"/>
    </source>
</evidence>
<sequence length="99" mass="10917">MNVGVTTKRETAVAQGDRLLGSYSPRPNHNAASGTRMSTWLRANLRICAKPASNQKNWWDMSLFLLFLSLFSLISWSFLFNLSNSLSMGLSASPSDTAC</sequence>
<comment type="caution">
    <text evidence="2">The sequence shown here is derived from an EMBL/GenBank/DDBJ whole genome shotgun (WGS) entry which is preliminary data.</text>
</comment>
<organism evidence="2 3">
    <name type="scientific">Ameca splendens</name>
    <dbReference type="NCBI Taxonomy" id="208324"/>
    <lineage>
        <taxon>Eukaryota</taxon>
        <taxon>Metazoa</taxon>
        <taxon>Chordata</taxon>
        <taxon>Craniata</taxon>
        <taxon>Vertebrata</taxon>
        <taxon>Euteleostomi</taxon>
        <taxon>Actinopterygii</taxon>
        <taxon>Neopterygii</taxon>
        <taxon>Teleostei</taxon>
        <taxon>Neoteleostei</taxon>
        <taxon>Acanthomorphata</taxon>
        <taxon>Ovalentaria</taxon>
        <taxon>Atherinomorphae</taxon>
        <taxon>Cyprinodontiformes</taxon>
        <taxon>Goodeidae</taxon>
        <taxon>Ameca</taxon>
    </lineage>
</organism>
<evidence type="ECO:0000256" key="1">
    <source>
        <dbReference type="SAM" id="Phobius"/>
    </source>
</evidence>
<dbReference type="Proteomes" id="UP001469553">
    <property type="component" value="Unassembled WGS sequence"/>
</dbReference>